<dbReference type="InterPro" id="IPR011276">
    <property type="entry name" value="TonB_haem/Hb_rcpt"/>
</dbReference>
<keyword evidence="18" id="KW-1185">Reference proteome</keyword>
<dbReference type="InterPro" id="IPR000531">
    <property type="entry name" value="Beta-barrel_TonB"/>
</dbReference>
<protein>
    <submittedName>
        <fullName evidence="17">TonB-dependent receptor</fullName>
    </submittedName>
</protein>
<evidence type="ECO:0000259" key="16">
    <source>
        <dbReference type="Pfam" id="PF07715"/>
    </source>
</evidence>
<comment type="subcellular location">
    <subcellularLocation>
        <location evidence="1 11">Cell outer membrane</location>
        <topology evidence="1 11">Multi-pass membrane protein</topology>
    </subcellularLocation>
</comment>
<evidence type="ECO:0000256" key="6">
    <source>
        <dbReference type="ARBA" id="ARBA00022729"/>
    </source>
</evidence>
<dbReference type="Pfam" id="PF00593">
    <property type="entry name" value="TonB_dep_Rec_b-barrel"/>
    <property type="match status" value="1"/>
</dbReference>
<dbReference type="InterPro" id="IPR012910">
    <property type="entry name" value="Plug_dom"/>
</dbReference>
<organism evidence="17 18">
    <name type="scientific">Vibrio mytili</name>
    <dbReference type="NCBI Taxonomy" id="50718"/>
    <lineage>
        <taxon>Bacteria</taxon>
        <taxon>Pseudomonadati</taxon>
        <taxon>Pseudomonadota</taxon>
        <taxon>Gammaproteobacteria</taxon>
        <taxon>Vibrionales</taxon>
        <taxon>Vibrionaceae</taxon>
        <taxon>Vibrio</taxon>
    </lineage>
</organism>
<evidence type="ECO:0000256" key="4">
    <source>
        <dbReference type="ARBA" id="ARBA00022452"/>
    </source>
</evidence>
<evidence type="ECO:0000256" key="8">
    <source>
        <dbReference type="ARBA" id="ARBA00023136"/>
    </source>
</evidence>
<feature type="region of interest" description="Disordered" evidence="13">
    <location>
        <begin position="415"/>
        <end position="434"/>
    </location>
</feature>
<keyword evidence="3 11" id="KW-0813">Transport</keyword>
<dbReference type="PANTHER" id="PTHR30069">
    <property type="entry name" value="TONB-DEPENDENT OUTER MEMBRANE RECEPTOR"/>
    <property type="match status" value="1"/>
</dbReference>
<dbReference type="InterPro" id="IPR039426">
    <property type="entry name" value="TonB-dep_rcpt-like"/>
</dbReference>
<comment type="caution">
    <text evidence="17">The sequence shown here is derived from an EMBL/GenBank/DDBJ whole genome shotgun (WGS) entry which is preliminary data.</text>
</comment>
<keyword evidence="4 11" id="KW-1134">Transmembrane beta strand</keyword>
<dbReference type="GO" id="GO:0015344">
    <property type="term" value="F:siderophore uptake transmembrane transporter activity"/>
    <property type="evidence" value="ECO:0007669"/>
    <property type="project" value="TreeGrafter"/>
</dbReference>
<dbReference type="NCBIfam" id="TIGR01785">
    <property type="entry name" value="TonB-hemin"/>
    <property type="match status" value="1"/>
</dbReference>
<feature type="chain" id="PRO_5002164026" evidence="14">
    <location>
        <begin position="22"/>
        <end position="698"/>
    </location>
</feature>
<feature type="domain" description="TonB-dependent receptor-like beta-barrel" evidence="15">
    <location>
        <begin position="232"/>
        <end position="662"/>
    </location>
</feature>
<dbReference type="GO" id="GO:0009279">
    <property type="term" value="C:cell outer membrane"/>
    <property type="evidence" value="ECO:0007669"/>
    <property type="project" value="UniProtKB-SubCell"/>
</dbReference>
<dbReference type="Pfam" id="PF07715">
    <property type="entry name" value="Plug"/>
    <property type="match status" value="1"/>
</dbReference>
<reference evidence="17 18" key="1">
    <citation type="submission" date="2015-01" db="EMBL/GenBank/DDBJ databases">
        <title>Draft genome of Vibrio mytili type strain CAIM 528.</title>
        <authorList>
            <person name="Gonzalez-Castillo A."/>
            <person name="Gomez-Gil B."/>
            <person name="Enciso-Ibarra J."/>
        </authorList>
    </citation>
    <scope>NUCLEOTIDE SEQUENCE [LARGE SCALE GENOMIC DNA]</scope>
    <source>
        <strain evidence="17 18">CAIM 528</strain>
    </source>
</reference>
<evidence type="ECO:0000256" key="3">
    <source>
        <dbReference type="ARBA" id="ARBA00022448"/>
    </source>
</evidence>
<name>A0A0C3ED49_9VIBR</name>
<keyword evidence="6 14" id="KW-0732">Signal</keyword>
<dbReference type="InterPro" id="IPR010949">
    <property type="entry name" value="TonB_Hb/transfer/lactofer_rcpt"/>
</dbReference>
<evidence type="ECO:0000256" key="11">
    <source>
        <dbReference type="PROSITE-ProRule" id="PRU01360"/>
    </source>
</evidence>
<keyword evidence="7 12" id="KW-0798">TonB box</keyword>
<proteinExistence type="inferred from homology"/>
<accession>A0A0C3ED49</accession>
<dbReference type="InterPro" id="IPR036942">
    <property type="entry name" value="Beta-barrel_TonB_sf"/>
</dbReference>
<dbReference type="GO" id="GO:0015232">
    <property type="term" value="F:heme transmembrane transporter activity"/>
    <property type="evidence" value="ECO:0007669"/>
    <property type="project" value="InterPro"/>
</dbReference>
<evidence type="ECO:0000313" key="18">
    <source>
        <dbReference type="Proteomes" id="UP000031977"/>
    </source>
</evidence>
<feature type="compositionally biased region" description="Polar residues" evidence="13">
    <location>
        <begin position="419"/>
        <end position="434"/>
    </location>
</feature>
<evidence type="ECO:0000313" key="17">
    <source>
        <dbReference type="EMBL" id="KIN12388.1"/>
    </source>
</evidence>
<dbReference type="AlphaFoldDB" id="A0A0C3ED49"/>
<gene>
    <name evidence="17" type="ORF">SU60_00880</name>
</gene>
<keyword evidence="8 11" id="KW-0472">Membrane</keyword>
<dbReference type="STRING" id="50718.SU60_00880"/>
<evidence type="ECO:0000256" key="12">
    <source>
        <dbReference type="RuleBase" id="RU003357"/>
    </source>
</evidence>
<dbReference type="PROSITE" id="PS52016">
    <property type="entry name" value="TONB_DEPENDENT_REC_3"/>
    <property type="match status" value="1"/>
</dbReference>
<dbReference type="EMBL" id="JXOK01000004">
    <property type="protein sequence ID" value="KIN12388.1"/>
    <property type="molecule type" value="Genomic_DNA"/>
</dbReference>
<evidence type="ECO:0000256" key="2">
    <source>
        <dbReference type="ARBA" id="ARBA00008143"/>
    </source>
</evidence>
<dbReference type="CDD" id="cd01347">
    <property type="entry name" value="ligand_gated_channel"/>
    <property type="match status" value="1"/>
</dbReference>
<dbReference type="Gene3D" id="2.170.130.10">
    <property type="entry name" value="TonB-dependent receptor, plug domain"/>
    <property type="match status" value="1"/>
</dbReference>
<evidence type="ECO:0000256" key="13">
    <source>
        <dbReference type="SAM" id="MobiDB-lite"/>
    </source>
</evidence>
<evidence type="ECO:0000256" key="1">
    <source>
        <dbReference type="ARBA" id="ARBA00004571"/>
    </source>
</evidence>
<sequence length="698" mass="78193">MFKPTPLAIIIGAVLSAPVMAEENTYSFDEVVVSATRLDTQTIDTAATVTVIDEETIENNMVEDIDELFKYTPGVNLQSNSRQGVQSINIRGIEGNRIKVIVDGVSQPNQFESGAEFVNSSRVEVDTDMLKSVEIVKGAASSLQGSDAIGGVVAFQTKDPADLLKDRNFGGYAKFNYSSSDDTFSETIALANKVGDLESLVAYTRRDGQEVDNFGKPDEQDSSANNLLVKLQYQLNPAHRLEFSGNYIRNKNELPALDYSTGRAPYENASGYDETEQYQLGFKHIWNAETTLADRITWQLDWMSKEETGVTDRTSVSNGNVQKKDYLYSDEGIQFDAQFDKFFMTGDAEHNLIYGASYSNKDIANINKEFNSVGNDQVIFYIPEAEETRYGVFVQDEIVFNDFIVTPGLRFDSFETKPGDTSANPSQNDTSEYKNYSDSAVTARLGTVYKLTEEHRLFAQVSQGFRVPDFQELYYSYGNPMYGYVNKPNSDLKAEESISYEAGWRYNSELMSSEIALFYSDYDDFIDNQLVSGSFATRDAVYQSININKATIQGVEVSNRLSWDEFMPIDGFSSRIVAAYTEGEDADGTPLNSVNPWNAVLGVNYDSDNQWGTSVNLNYTAKKKASDIDGDYLPMSASTVVDITAYYKPVRDLTLRAGIFNVTDEEYYNWNDVRDLASEDKDLSQAKRNFSLTAKYEF</sequence>
<feature type="signal peptide" evidence="14">
    <location>
        <begin position="1"/>
        <end position="21"/>
    </location>
</feature>
<dbReference type="GO" id="GO:0044718">
    <property type="term" value="P:siderophore transmembrane transport"/>
    <property type="evidence" value="ECO:0007669"/>
    <property type="project" value="TreeGrafter"/>
</dbReference>
<keyword evidence="5 11" id="KW-0812">Transmembrane</keyword>
<evidence type="ECO:0000259" key="15">
    <source>
        <dbReference type="Pfam" id="PF00593"/>
    </source>
</evidence>
<dbReference type="NCBIfam" id="TIGR01786">
    <property type="entry name" value="TonB-hemlactrns"/>
    <property type="match status" value="1"/>
</dbReference>
<dbReference type="OrthoDB" id="9764669at2"/>
<comment type="similarity">
    <text evidence="2">Belongs to the TonB-dependent receptor family. Hemoglobin/haptoglobin binding protein subfamily.</text>
</comment>
<evidence type="ECO:0000256" key="10">
    <source>
        <dbReference type="ARBA" id="ARBA00023237"/>
    </source>
</evidence>
<keyword evidence="10 11" id="KW-0998">Cell outer membrane</keyword>
<dbReference type="Gene3D" id="2.40.170.20">
    <property type="entry name" value="TonB-dependent receptor, beta-barrel domain"/>
    <property type="match status" value="1"/>
</dbReference>
<dbReference type="PANTHER" id="PTHR30069:SF29">
    <property type="entry name" value="HEMOGLOBIN AND HEMOGLOBIN-HAPTOGLOBIN-BINDING PROTEIN 1-RELATED"/>
    <property type="match status" value="1"/>
</dbReference>
<dbReference type="InterPro" id="IPR037066">
    <property type="entry name" value="Plug_dom_sf"/>
</dbReference>
<feature type="domain" description="TonB-dependent receptor plug" evidence="16">
    <location>
        <begin position="43"/>
        <end position="152"/>
    </location>
</feature>
<evidence type="ECO:0000256" key="5">
    <source>
        <dbReference type="ARBA" id="ARBA00022692"/>
    </source>
</evidence>
<evidence type="ECO:0000256" key="14">
    <source>
        <dbReference type="SAM" id="SignalP"/>
    </source>
</evidence>
<dbReference type="SUPFAM" id="SSF56935">
    <property type="entry name" value="Porins"/>
    <property type="match status" value="1"/>
</dbReference>
<dbReference type="Proteomes" id="UP000031977">
    <property type="component" value="Unassembled WGS sequence"/>
</dbReference>
<keyword evidence="9 17" id="KW-0675">Receptor</keyword>
<evidence type="ECO:0000256" key="7">
    <source>
        <dbReference type="ARBA" id="ARBA00023077"/>
    </source>
</evidence>
<evidence type="ECO:0000256" key="9">
    <source>
        <dbReference type="ARBA" id="ARBA00023170"/>
    </source>
</evidence>